<keyword evidence="3" id="KW-1185">Reference proteome</keyword>
<gene>
    <name evidence="2" type="ORF">HNQ77_001583</name>
</gene>
<dbReference type="AlphaFoldDB" id="A0A841K070"/>
<feature type="chain" id="PRO_5033000781" evidence="1">
    <location>
        <begin position="25"/>
        <end position="209"/>
    </location>
</feature>
<sequence>MKFSGLRNVLFFAASALLATTAYPQDGFQLHSPAFQSNGTPPLSAILNEPTNGVNACTASGAAGGDRSPELYWTDAPPNTASFVVVLYDTTASFTHWGMYNISGHANGLPENAGVAGSKFGSQIENDFDLGQEYDGPCPPAGAAPEIHHYVFTVYALSTTLTLPGSTNFPANAETLYHAFIQAADRGQILGKASLTTLYSATPGTGHTD</sequence>
<dbReference type="EMBL" id="JACHEK010000003">
    <property type="protein sequence ID" value="MBB6143634.1"/>
    <property type="molecule type" value="Genomic_DNA"/>
</dbReference>
<dbReference type="NCBIfam" id="TIGR00481">
    <property type="entry name" value="YbhB/YbcL family Raf kinase inhibitor-like protein"/>
    <property type="match status" value="1"/>
</dbReference>
<accession>A0A841K070</accession>
<proteinExistence type="predicted"/>
<dbReference type="Gene3D" id="3.90.280.10">
    <property type="entry name" value="PEBP-like"/>
    <property type="match status" value="1"/>
</dbReference>
<keyword evidence="1" id="KW-0732">Signal</keyword>
<dbReference type="Proteomes" id="UP000538666">
    <property type="component" value="Unassembled WGS sequence"/>
</dbReference>
<dbReference type="PANTHER" id="PTHR30289">
    <property type="entry name" value="UNCHARACTERIZED PROTEIN YBCL-RELATED"/>
    <property type="match status" value="1"/>
</dbReference>
<dbReference type="PANTHER" id="PTHR30289:SF1">
    <property type="entry name" value="PEBP (PHOSPHATIDYLETHANOLAMINE-BINDING PROTEIN) FAMILY PROTEIN"/>
    <property type="match status" value="1"/>
</dbReference>
<dbReference type="InterPro" id="IPR008914">
    <property type="entry name" value="PEBP"/>
</dbReference>
<evidence type="ECO:0000313" key="2">
    <source>
        <dbReference type="EMBL" id="MBB6143634.1"/>
    </source>
</evidence>
<feature type="signal peptide" evidence="1">
    <location>
        <begin position="1"/>
        <end position="24"/>
    </location>
</feature>
<dbReference type="CDD" id="cd00865">
    <property type="entry name" value="PEBP_bact_arch"/>
    <property type="match status" value="1"/>
</dbReference>
<dbReference type="SUPFAM" id="SSF49777">
    <property type="entry name" value="PEBP-like"/>
    <property type="match status" value="1"/>
</dbReference>
<organism evidence="2 3">
    <name type="scientific">Silvibacterium bohemicum</name>
    <dbReference type="NCBI Taxonomy" id="1577686"/>
    <lineage>
        <taxon>Bacteria</taxon>
        <taxon>Pseudomonadati</taxon>
        <taxon>Acidobacteriota</taxon>
        <taxon>Terriglobia</taxon>
        <taxon>Terriglobales</taxon>
        <taxon>Acidobacteriaceae</taxon>
        <taxon>Silvibacterium</taxon>
    </lineage>
</organism>
<comment type="caution">
    <text evidence="2">The sequence shown here is derived from an EMBL/GenBank/DDBJ whole genome shotgun (WGS) entry which is preliminary data.</text>
</comment>
<name>A0A841K070_9BACT</name>
<evidence type="ECO:0000313" key="3">
    <source>
        <dbReference type="Proteomes" id="UP000538666"/>
    </source>
</evidence>
<protein>
    <submittedName>
        <fullName evidence="2">Raf kinase inhibitor-like YbhB/YbcL family protein</fullName>
    </submittedName>
</protein>
<evidence type="ECO:0000256" key="1">
    <source>
        <dbReference type="SAM" id="SignalP"/>
    </source>
</evidence>
<dbReference type="Pfam" id="PF01161">
    <property type="entry name" value="PBP"/>
    <property type="match status" value="1"/>
</dbReference>
<dbReference type="RefSeq" id="WP_184084672.1">
    <property type="nucleotide sequence ID" value="NZ_JACHEK010000003.1"/>
</dbReference>
<reference evidence="2 3" key="1">
    <citation type="submission" date="2020-08" db="EMBL/GenBank/DDBJ databases">
        <title>Genomic Encyclopedia of Type Strains, Phase IV (KMG-IV): sequencing the most valuable type-strain genomes for metagenomic binning, comparative biology and taxonomic classification.</title>
        <authorList>
            <person name="Goeker M."/>
        </authorList>
    </citation>
    <scope>NUCLEOTIDE SEQUENCE [LARGE SCALE GENOMIC DNA]</scope>
    <source>
        <strain evidence="2 3">DSM 103733</strain>
    </source>
</reference>
<dbReference type="InterPro" id="IPR036610">
    <property type="entry name" value="PEBP-like_sf"/>
</dbReference>
<dbReference type="InterPro" id="IPR005247">
    <property type="entry name" value="YbhB_YbcL/LppC-like"/>
</dbReference>